<organism evidence="5 6">
    <name type="scientific">Stephania japonica</name>
    <dbReference type="NCBI Taxonomy" id="461633"/>
    <lineage>
        <taxon>Eukaryota</taxon>
        <taxon>Viridiplantae</taxon>
        <taxon>Streptophyta</taxon>
        <taxon>Embryophyta</taxon>
        <taxon>Tracheophyta</taxon>
        <taxon>Spermatophyta</taxon>
        <taxon>Magnoliopsida</taxon>
        <taxon>Ranunculales</taxon>
        <taxon>Menispermaceae</taxon>
        <taxon>Menispermoideae</taxon>
        <taxon>Cissampelideae</taxon>
        <taxon>Stephania</taxon>
    </lineage>
</organism>
<dbReference type="InterPro" id="IPR005031">
    <property type="entry name" value="COQ10_START"/>
</dbReference>
<dbReference type="GO" id="GO:0005739">
    <property type="term" value="C:mitochondrion"/>
    <property type="evidence" value="ECO:0007669"/>
    <property type="project" value="TreeGrafter"/>
</dbReference>
<dbReference type="Proteomes" id="UP001417504">
    <property type="component" value="Unassembled WGS sequence"/>
</dbReference>
<evidence type="ECO:0000259" key="4">
    <source>
        <dbReference type="Pfam" id="PF03364"/>
    </source>
</evidence>
<comment type="caution">
    <text evidence="5">The sequence shown here is derived from an EMBL/GenBank/DDBJ whole genome shotgun (WGS) entry which is preliminary data.</text>
</comment>
<dbReference type="InterPro" id="IPR044996">
    <property type="entry name" value="COQ10-like"/>
</dbReference>
<reference evidence="5 6" key="1">
    <citation type="submission" date="2024-01" db="EMBL/GenBank/DDBJ databases">
        <title>Genome assemblies of Stephania.</title>
        <authorList>
            <person name="Yang L."/>
        </authorList>
    </citation>
    <scope>NUCLEOTIDE SEQUENCE [LARGE SCALE GENOMIC DNA]</scope>
    <source>
        <strain evidence="5">QJT</strain>
        <tissue evidence="5">Leaf</tissue>
    </source>
</reference>
<keyword evidence="6" id="KW-1185">Reference proteome</keyword>
<dbReference type="PANTHER" id="PTHR12901">
    <property type="entry name" value="SPERM PROTEIN HOMOLOG"/>
    <property type="match status" value="1"/>
</dbReference>
<dbReference type="InterPro" id="IPR023393">
    <property type="entry name" value="START-like_dom_sf"/>
</dbReference>
<dbReference type="GO" id="GO:0045333">
    <property type="term" value="P:cellular respiration"/>
    <property type="evidence" value="ECO:0007669"/>
    <property type="project" value="InterPro"/>
</dbReference>
<dbReference type="GO" id="GO:0048039">
    <property type="term" value="F:ubiquinone binding"/>
    <property type="evidence" value="ECO:0007669"/>
    <property type="project" value="InterPro"/>
</dbReference>
<comment type="similarity">
    <text evidence="1">Belongs to the COQ10 family.</text>
</comment>
<evidence type="ECO:0000313" key="5">
    <source>
        <dbReference type="EMBL" id="KAK9155018.1"/>
    </source>
</evidence>
<dbReference type="PANTHER" id="PTHR12901:SF10">
    <property type="entry name" value="COENZYME Q-BINDING PROTEIN COQ10, MITOCHONDRIAL"/>
    <property type="match status" value="1"/>
</dbReference>
<sequence>METLILRYSPEQLFAVVAAVDLSENFLPWCQLSKIIKHNADGSFDAEMEIGFKFFVERYVLHVEVNKPKSIKLESKMRERHPLARIP</sequence>
<comment type="function">
    <text evidence="3">Required for the function of coenzyme Q in the respiratory chain. May serve as a chaperone or may be involved in the transport of Q6 from its site of synthesis to the catalytic sites of the respiratory complexes.</text>
</comment>
<dbReference type="SUPFAM" id="SSF55961">
    <property type="entry name" value="Bet v1-like"/>
    <property type="match status" value="1"/>
</dbReference>
<dbReference type="AlphaFoldDB" id="A0AAP0PSL1"/>
<dbReference type="Pfam" id="PF03364">
    <property type="entry name" value="Polyketide_cyc"/>
    <property type="match status" value="1"/>
</dbReference>
<feature type="domain" description="Coenzyme Q-binding protein COQ10 START" evidence="4">
    <location>
        <begin position="7"/>
        <end position="75"/>
    </location>
</feature>
<evidence type="ECO:0000256" key="1">
    <source>
        <dbReference type="ARBA" id="ARBA00006885"/>
    </source>
</evidence>
<gene>
    <name evidence="5" type="ORF">Sjap_002498</name>
</gene>
<proteinExistence type="inferred from homology"/>
<evidence type="ECO:0000256" key="2">
    <source>
        <dbReference type="ARBA" id="ARBA00011814"/>
    </source>
</evidence>
<name>A0AAP0PSL1_9MAGN</name>
<dbReference type="Gene3D" id="3.30.530.20">
    <property type="match status" value="1"/>
</dbReference>
<comment type="subunit">
    <text evidence="2">Interacts with coenzyme Q.</text>
</comment>
<evidence type="ECO:0000256" key="3">
    <source>
        <dbReference type="ARBA" id="ARBA00024947"/>
    </source>
</evidence>
<protein>
    <recommendedName>
        <fullName evidence="4">Coenzyme Q-binding protein COQ10 START domain-containing protein</fullName>
    </recommendedName>
</protein>
<evidence type="ECO:0000313" key="6">
    <source>
        <dbReference type="Proteomes" id="UP001417504"/>
    </source>
</evidence>
<accession>A0AAP0PSL1</accession>
<dbReference type="EMBL" id="JBBNAE010000001">
    <property type="protein sequence ID" value="KAK9155018.1"/>
    <property type="molecule type" value="Genomic_DNA"/>
</dbReference>